<keyword evidence="1" id="KW-0472">Membrane</keyword>
<sequence length="415" mass="43560">MKIIYQHTRQKGAISLLTALILLIGISLVTFFTAKTVLVETQISANNYRTSQAVAAAQAALDEGTAYFMTGGTDHDDPMNGVDFTAPAPAQQPSVANCVMPVGTPAAPAALTTHLALFYFDNVAGNRCGVDAGDNNAALLVARGWSDDCSAMREISQCLGTFDIFAGGKTPEQPFVTRAGVGVFGNARIVNRYNNSNIWAGGDAGVAGASFATFLRPSNTSRSDYEQSELNDPNENTNTQLVSNRDAGFGIDVVTNDPTLGTKTPDEFFEMFFAQSKTDLMNVADGIGQRYDVGSSFPTNDTGLIWIGDDGVPSTTTTSITGGTIGSESNIAILIVNGDLSISGNVDFFGVIYVTGELRITGTPRVRGSVISENGPNAGGGTLNLVYVPYGEGSGTPNPFILGTGAVIPGSWRDW</sequence>
<keyword evidence="1" id="KW-0812">Transmembrane</keyword>
<dbReference type="Proteomes" id="UP000008315">
    <property type="component" value="Chromosome"/>
</dbReference>
<organism evidence="2 3">
    <name type="scientific">Methylotuvimicrobium alcaliphilum (strain DSM 19304 / NCIMB 14124 / VKM B-2133 / 20Z)</name>
    <name type="common">Methylomicrobium alcaliphilum</name>
    <dbReference type="NCBI Taxonomy" id="1091494"/>
    <lineage>
        <taxon>Bacteria</taxon>
        <taxon>Pseudomonadati</taxon>
        <taxon>Pseudomonadota</taxon>
        <taxon>Gammaproteobacteria</taxon>
        <taxon>Methylococcales</taxon>
        <taxon>Methylococcaceae</taxon>
        <taxon>Methylotuvimicrobium</taxon>
    </lineage>
</organism>
<feature type="transmembrane region" description="Helical" evidence="1">
    <location>
        <begin position="12"/>
        <end position="34"/>
    </location>
</feature>
<dbReference type="HOGENOM" id="CLU_636060_0_0_6"/>
<dbReference type="PATRIC" id="fig|271065.3.peg.1268"/>
<evidence type="ECO:0000256" key="1">
    <source>
        <dbReference type="SAM" id="Phobius"/>
    </source>
</evidence>
<accession>G4SVG3</accession>
<dbReference type="RefSeq" id="WP_014147733.1">
    <property type="nucleotide sequence ID" value="NC_016112.1"/>
</dbReference>
<keyword evidence="1" id="KW-1133">Transmembrane helix</keyword>
<evidence type="ECO:0000313" key="2">
    <source>
        <dbReference type="EMBL" id="CCE22935.1"/>
    </source>
</evidence>
<protein>
    <recommendedName>
        <fullName evidence="4">Type 4 fimbrial biogenesis protein PilX N-terminal domain-containing protein</fullName>
    </recommendedName>
</protein>
<gene>
    <name evidence="2" type="ordered locus">MEALZ_1245</name>
</gene>
<evidence type="ECO:0000313" key="3">
    <source>
        <dbReference type="Proteomes" id="UP000008315"/>
    </source>
</evidence>
<evidence type="ECO:0008006" key="4">
    <source>
        <dbReference type="Google" id="ProtNLM"/>
    </source>
</evidence>
<keyword evidence="3" id="KW-1185">Reference proteome</keyword>
<dbReference type="STRING" id="1091494.MEALZ_1245"/>
<name>G4SVG3_META2</name>
<dbReference type="EMBL" id="FO082060">
    <property type="protein sequence ID" value="CCE22935.1"/>
    <property type="molecule type" value="Genomic_DNA"/>
</dbReference>
<dbReference type="KEGG" id="mah:MEALZ_1245"/>
<reference evidence="3" key="1">
    <citation type="journal article" date="2012" name="J. Bacteriol.">
        <title>Genome sequence of the haloalkaliphilic methanotrophic bacterium Methylomicrobium alcaliphilum 20Z.</title>
        <authorList>
            <person name="Vuilleumier S."/>
            <person name="Khmelenina V.N."/>
            <person name="Bringel F."/>
            <person name="Reshetnikov A.S."/>
            <person name="Lajus A."/>
            <person name="Mangenot S."/>
            <person name="Rouy Z."/>
            <person name="Op den Camp H.J."/>
            <person name="Jetten M.S."/>
            <person name="Dispirito A.A."/>
            <person name="Dunfield P."/>
            <person name="Klotz M.G."/>
            <person name="Semrau J.D."/>
            <person name="Stein L.Y."/>
            <person name="Barbe V."/>
            <person name="Medigue C."/>
            <person name="Trotsenko Y.A."/>
            <person name="Kalyuzhnaya M.G."/>
        </authorList>
    </citation>
    <scope>NUCLEOTIDE SEQUENCE [LARGE SCALE GENOMIC DNA]</scope>
    <source>
        <strain evidence="3">DSM 19304 / NCIMB 14124 / VKM B-2133 / 20Z</strain>
    </source>
</reference>
<proteinExistence type="predicted"/>
<dbReference type="AlphaFoldDB" id="G4SVG3"/>